<proteinExistence type="predicted"/>
<feature type="transmembrane region" description="Helical" evidence="1">
    <location>
        <begin position="61"/>
        <end position="85"/>
    </location>
</feature>
<evidence type="ECO:0000256" key="1">
    <source>
        <dbReference type="SAM" id="Phobius"/>
    </source>
</evidence>
<name>A0A5B7JJE9_PORTR</name>
<keyword evidence="1" id="KW-1133">Transmembrane helix</keyword>
<keyword evidence="1" id="KW-0812">Transmembrane</keyword>
<dbReference type="AlphaFoldDB" id="A0A5B7JJE9"/>
<keyword evidence="1" id="KW-0472">Membrane</keyword>
<accession>A0A5B7JJE9</accession>
<evidence type="ECO:0000313" key="3">
    <source>
        <dbReference type="Proteomes" id="UP000324222"/>
    </source>
</evidence>
<dbReference type="Proteomes" id="UP000324222">
    <property type="component" value="Unassembled WGS sequence"/>
</dbReference>
<keyword evidence="3" id="KW-1185">Reference proteome</keyword>
<organism evidence="2 3">
    <name type="scientific">Portunus trituberculatus</name>
    <name type="common">Swimming crab</name>
    <name type="synonym">Neptunus trituberculatus</name>
    <dbReference type="NCBI Taxonomy" id="210409"/>
    <lineage>
        <taxon>Eukaryota</taxon>
        <taxon>Metazoa</taxon>
        <taxon>Ecdysozoa</taxon>
        <taxon>Arthropoda</taxon>
        <taxon>Crustacea</taxon>
        <taxon>Multicrustacea</taxon>
        <taxon>Malacostraca</taxon>
        <taxon>Eumalacostraca</taxon>
        <taxon>Eucarida</taxon>
        <taxon>Decapoda</taxon>
        <taxon>Pleocyemata</taxon>
        <taxon>Brachyura</taxon>
        <taxon>Eubrachyura</taxon>
        <taxon>Portunoidea</taxon>
        <taxon>Portunidae</taxon>
        <taxon>Portuninae</taxon>
        <taxon>Portunus</taxon>
    </lineage>
</organism>
<comment type="caution">
    <text evidence="2">The sequence shown here is derived from an EMBL/GenBank/DDBJ whole genome shotgun (WGS) entry which is preliminary data.</text>
</comment>
<feature type="transmembrane region" description="Helical" evidence="1">
    <location>
        <begin position="92"/>
        <end position="111"/>
    </location>
</feature>
<sequence length="112" mass="12845">MQESNTHDEVPKSLLGPDGGVGRASAHHCLLLICTVPPHLARLSMLYFSSHVFCWSSSSSWLLFSFSFSFVDLSSFLWCLFFCCLLLFNCDLLVCFFILFYLCFSGLFWYLL</sequence>
<evidence type="ECO:0000313" key="2">
    <source>
        <dbReference type="EMBL" id="MPC96332.1"/>
    </source>
</evidence>
<protein>
    <submittedName>
        <fullName evidence="2">Uncharacterized protein</fullName>
    </submittedName>
</protein>
<gene>
    <name evidence="2" type="ORF">E2C01_091586</name>
</gene>
<reference evidence="2 3" key="1">
    <citation type="submission" date="2019-05" db="EMBL/GenBank/DDBJ databases">
        <title>Another draft genome of Portunus trituberculatus and its Hox gene families provides insights of decapod evolution.</title>
        <authorList>
            <person name="Jeong J.-H."/>
            <person name="Song I."/>
            <person name="Kim S."/>
            <person name="Choi T."/>
            <person name="Kim D."/>
            <person name="Ryu S."/>
            <person name="Kim W."/>
        </authorList>
    </citation>
    <scope>NUCLEOTIDE SEQUENCE [LARGE SCALE GENOMIC DNA]</scope>
    <source>
        <tissue evidence="2">Muscle</tissue>
    </source>
</reference>
<dbReference type="EMBL" id="VSRR010105582">
    <property type="protein sequence ID" value="MPC96332.1"/>
    <property type="molecule type" value="Genomic_DNA"/>
</dbReference>